<accession>A0A2K0U2K5</accession>
<sequence length="325" mass="36872">MAKRKSDDSALLPRKKTKLHAVHDDDNSNTHALHSPSPPPLTLAGFERREKRKRSLDSQPDASEEPKTKQARRSQSPEESSDTDFLHFELHESESREELPSTSLQPDTSEEPKTKQARRSQCPEKSSDEDLIEFEILESESDDDEPTEWERWQDFFLESTREAKEYLSTVRTCRCHNHQTRLLSPGLSDEDTADEGATGSNQLRFPTIIQAQQNTSTIPGLSRKSSPTLPVLSEIATQPMGTWPMKTRPMKARPEALNWDSQPFIQAHQITSKSSDVSRKSSPTLPVLSENATRHLLKGNGGSLSKRIKRKTSRTSHERKLSRHF</sequence>
<dbReference type="Proteomes" id="UP000236290">
    <property type="component" value="Unassembled WGS sequence"/>
</dbReference>
<organism evidence="2 3">
    <name type="scientific">Trichoderma harzianum</name>
    <name type="common">Hypocrea lixii</name>
    <dbReference type="NCBI Taxonomy" id="5544"/>
    <lineage>
        <taxon>Eukaryota</taxon>
        <taxon>Fungi</taxon>
        <taxon>Dikarya</taxon>
        <taxon>Ascomycota</taxon>
        <taxon>Pezizomycotina</taxon>
        <taxon>Sordariomycetes</taxon>
        <taxon>Hypocreomycetidae</taxon>
        <taxon>Hypocreales</taxon>
        <taxon>Hypocreaceae</taxon>
        <taxon>Trichoderma</taxon>
    </lineage>
</organism>
<dbReference type="AlphaFoldDB" id="A0A2K0U2K5"/>
<feature type="region of interest" description="Disordered" evidence="1">
    <location>
        <begin position="1"/>
        <end position="148"/>
    </location>
</feature>
<dbReference type="EMBL" id="MTYI01000111">
    <property type="protein sequence ID" value="PNP52014.1"/>
    <property type="molecule type" value="Genomic_DNA"/>
</dbReference>
<evidence type="ECO:0000313" key="3">
    <source>
        <dbReference type="Proteomes" id="UP000236290"/>
    </source>
</evidence>
<name>A0A2K0U2K5_TRIHA</name>
<feature type="region of interest" description="Disordered" evidence="1">
    <location>
        <begin position="270"/>
        <end position="325"/>
    </location>
</feature>
<proteinExistence type="predicted"/>
<comment type="caution">
    <text evidence="2">The sequence shown here is derived from an EMBL/GenBank/DDBJ whole genome shotgun (WGS) entry which is preliminary data.</text>
</comment>
<feature type="compositionally biased region" description="Basic and acidic residues" evidence="1">
    <location>
        <begin position="84"/>
        <end position="99"/>
    </location>
</feature>
<gene>
    <name evidence="2" type="ORF">THARTR1_07223</name>
</gene>
<protein>
    <submittedName>
        <fullName evidence="2">Uncharacterized protein</fullName>
    </submittedName>
</protein>
<evidence type="ECO:0000313" key="2">
    <source>
        <dbReference type="EMBL" id="PNP52014.1"/>
    </source>
</evidence>
<evidence type="ECO:0000256" key="1">
    <source>
        <dbReference type="SAM" id="MobiDB-lite"/>
    </source>
</evidence>
<reference evidence="2 3" key="1">
    <citation type="submission" date="2017-02" db="EMBL/GenBank/DDBJ databases">
        <title>Genomes of Trichoderma spp. with biocontrol activity.</title>
        <authorList>
            <person name="Gardiner D."/>
            <person name="Kazan K."/>
            <person name="Vos C."/>
            <person name="Harvey P."/>
        </authorList>
    </citation>
    <scope>NUCLEOTIDE SEQUENCE [LARGE SCALE GENOMIC DNA]</scope>
    <source>
        <strain evidence="2 3">Tr1</strain>
    </source>
</reference>
<feature type="compositionally biased region" description="Acidic residues" evidence="1">
    <location>
        <begin position="129"/>
        <end position="147"/>
    </location>
</feature>